<sequence length="176" mass="18808">MAVIPQQNLGKGSGPVEIKDIFRLAPVPAVNNQRSIPQIAILRIECLGRQRKDAEGILIPGGVQHPPLAVDRIPGAQRKKDRVVVAFLIVEGTHRQAVGIEIHEGPQYGGIIFGPDVKRPDVDQIVLKPGDIGFAGAGRAGERFFFGLKAFRTQPVARRGGILADHAAGQSAHTLG</sequence>
<dbReference type="AlphaFoldDB" id="A0A645AZC3"/>
<evidence type="ECO:0000313" key="1">
    <source>
        <dbReference type="EMBL" id="MPM58146.1"/>
    </source>
</evidence>
<gene>
    <name evidence="1" type="ORF">SDC9_104975</name>
</gene>
<accession>A0A645AZC3</accession>
<comment type="caution">
    <text evidence="1">The sequence shown here is derived from an EMBL/GenBank/DDBJ whole genome shotgun (WGS) entry which is preliminary data.</text>
</comment>
<proteinExistence type="predicted"/>
<reference evidence="1" key="1">
    <citation type="submission" date="2019-08" db="EMBL/GenBank/DDBJ databases">
        <authorList>
            <person name="Kucharzyk K."/>
            <person name="Murdoch R.W."/>
            <person name="Higgins S."/>
            <person name="Loffler F."/>
        </authorList>
    </citation>
    <scope>NUCLEOTIDE SEQUENCE</scope>
</reference>
<dbReference type="EMBL" id="VSSQ01016616">
    <property type="protein sequence ID" value="MPM58146.1"/>
    <property type="molecule type" value="Genomic_DNA"/>
</dbReference>
<organism evidence="1">
    <name type="scientific">bioreactor metagenome</name>
    <dbReference type="NCBI Taxonomy" id="1076179"/>
    <lineage>
        <taxon>unclassified sequences</taxon>
        <taxon>metagenomes</taxon>
        <taxon>ecological metagenomes</taxon>
    </lineage>
</organism>
<protein>
    <submittedName>
        <fullName evidence="1">Uncharacterized protein</fullName>
    </submittedName>
</protein>
<name>A0A645AZC3_9ZZZZ</name>